<evidence type="ECO:0000256" key="1">
    <source>
        <dbReference type="ARBA" id="ARBA00022737"/>
    </source>
</evidence>
<dbReference type="InterPro" id="IPR027417">
    <property type="entry name" value="P-loop_NTPase"/>
</dbReference>
<evidence type="ECO:0000259" key="2">
    <source>
        <dbReference type="PROSITE" id="PS50837"/>
    </source>
</evidence>
<name>A0A6A4H551_9AGAR</name>
<sequence>MKKRLQSLKTKFGGSSISKFKETSRQNSQILNTTLNAAETSIRLLNQLSDSVPFIGSAASATIFIIEQCKKYLHNAKDFEELLKSLQSLEGLLSPYKDRSVVLPSEVMKQVKEFDSVISNIRGELVDLQSSSRVSQLVNNNENEGRIKALVQKVKDAIDKIMLASLLDISRGVQGVSHGVQDISRGVQNVSQGVEKVARGVQEIALAQALHSLNPVHGARYNCVDRDQCLDGTRVNVLDDIQNWFDTGEEQIYWLNGAAGMGKTTIALSVAHQLVSNSQLLMATFFCSRDSVDRKNSGLIFPTLACQLASWNKDFHDALVDILARHPYIGAALPHEQVQRLIVEPLQKITPSPTVALVLDALDECDGERASEKILLALLQHVRSIPSLKVFVSCRPAAYVEVLLSSGEHRRMFKLHHVPASIVDSDLRLFYNRQLEDIRTAKKLETEDWPPAELVEKLVQQAAGLFIFAVTVCKYVSSRGDAKRRLEYIANLSKGDYNNALSVDILYTEVLSAALEKIPDEHDCRDFARVLMSVMLVQEPLTVDAFGQLLNIDSLVIYDLLQDVHSILSVPDEVGHWVVKVGNQVPLVYIDPTEHHLELALLCLQCMNRDLKRILPFSRRSFANFEIQDLDILVKTHISKALNYAILYWADHLSSVHICRTFRTSNFGELQQFANTRLLFWLECISLLNASESAMESLVKGKDWLKKMNNDVYTPTLQLLDDGYHAVNEFFPIVQNFGVHIYLSFILFLPQETSLYRCYSHLLPPHWKVTGNPRKTWSPLIGSTRLPYFLNSLAFSPDGRRIAFVGHSILSVDILLSSKQQQITDFKPRLDVWDAEKIPGLDASFPALDDGNLQPSVTSVIWLPSGVIATCCTILSAIEKPHKSHCYVSLWDSETGAHICLLHHTFEKTNMFLPVMKVSPNFKYLGLSMPSAQVFWDTGTWDQMCSSLSPSPFYCCFAVSDDYYLIGTEIRRISKMSQTLHTLSINQQHVTSSVFSHDGQMIVLVLTSGLVELWQTFSESQALASYQVSSTDLEGNAPDSGCPLPSVAVSPNSALVAVSFGSLVSLLQLEENNLIFIGKLAAQYHAQLRHVSFSPGGQYIVCPDEFGVVRIWSTAAAVNHSVDSLSTQLPPLGPLVDYIAYMPDGLFCVTGNSGGTLSIQDCNTGLPICSWQSEHTVRSVAVSSDGRFVASSGLKATTIWLISEGIPTAQVTIPALPETIHYIPSTYAVTFNARSTMLAISTGFVIDIWKLTEASGWQRHKQIQTPKTGFVPHEDELHADSFHDDSFQIRALHFNYRWLAYSYHKLPVRAPIPLV</sequence>
<dbReference type="Gene3D" id="1.20.930.20">
    <property type="entry name" value="Adaptor protein Cbl, N-terminal domain"/>
    <property type="match status" value="1"/>
</dbReference>
<dbReference type="EMBL" id="ML769587">
    <property type="protein sequence ID" value="KAE9392818.1"/>
    <property type="molecule type" value="Genomic_DNA"/>
</dbReference>
<keyword evidence="1" id="KW-0677">Repeat</keyword>
<dbReference type="OrthoDB" id="3027122at2759"/>
<evidence type="ECO:0000313" key="3">
    <source>
        <dbReference type="EMBL" id="KAE9392818.1"/>
    </source>
</evidence>
<dbReference type="InterPro" id="IPR059179">
    <property type="entry name" value="MLKL-like_MCAfunc"/>
</dbReference>
<organism evidence="3 4">
    <name type="scientific">Gymnopus androsaceus JB14</name>
    <dbReference type="NCBI Taxonomy" id="1447944"/>
    <lineage>
        <taxon>Eukaryota</taxon>
        <taxon>Fungi</taxon>
        <taxon>Dikarya</taxon>
        <taxon>Basidiomycota</taxon>
        <taxon>Agaricomycotina</taxon>
        <taxon>Agaricomycetes</taxon>
        <taxon>Agaricomycetidae</taxon>
        <taxon>Agaricales</taxon>
        <taxon>Marasmiineae</taxon>
        <taxon>Omphalotaceae</taxon>
        <taxon>Gymnopus</taxon>
    </lineage>
</organism>
<dbReference type="PROSITE" id="PS50837">
    <property type="entry name" value="NACHT"/>
    <property type="match status" value="1"/>
</dbReference>
<dbReference type="GO" id="GO:0007166">
    <property type="term" value="P:cell surface receptor signaling pathway"/>
    <property type="evidence" value="ECO:0007669"/>
    <property type="project" value="InterPro"/>
</dbReference>
<reference evidence="3" key="1">
    <citation type="journal article" date="2019" name="Environ. Microbiol.">
        <title>Fungal ecological strategies reflected in gene transcription - a case study of two litter decomposers.</title>
        <authorList>
            <person name="Barbi F."/>
            <person name="Kohler A."/>
            <person name="Barry K."/>
            <person name="Baskaran P."/>
            <person name="Daum C."/>
            <person name="Fauchery L."/>
            <person name="Ihrmark K."/>
            <person name="Kuo A."/>
            <person name="LaButti K."/>
            <person name="Lipzen A."/>
            <person name="Morin E."/>
            <person name="Grigoriev I.V."/>
            <person name="Henrissat B."/>
            <person name="Lindahl B."/>
            <person name="Martin F."/>
        </authorList>
    </citation>
    <scope>NUCLEOTIDE SEQUENCE</scope>
    <source>
        <strain evidence="3">JB14</strain>
    </source>
</reference>
<dbReference type="SMART" id="SM00320">
    <property type="entry name" value="WD40"/>
    <property type="match status" value="4"/>
</dbReference>
<dbReference type="CDD" id="cd21037">
    <property type="entry name" value="MLKL_NTD"/>
    <property type="match status" value="1"/>
</dbReference>
<dbReference type="InterPro" id="IPR007111">
    <property type="entry name" value="NACHT_NTPase"/>
</dbReference>
<dbReference type="InterPro" id="IPR036537">
    <property type="entry name" value="Adaptor_Cbl_N_dom_sf"/>
</dbReference>
<dbReference type="SUPFAM" id="SSF50998">
    <property type="entry name" value="Quinoprotein alcohol dehydrogenase-like"/>
    <property type="match status" value="1"/>
</dbReference>
<dbReference type="InterPro" id="IPR001680">
    <property type="entry name" value="WD40_rpt"/>
</dbReference>
<dbReference type="Gene3D" id="2.130.10.10">
    <property type="entry name" value="YVTN repeat-like/Quinoprotein amine dehydrogenase"/>
    <property type="match status" value="2"/>
</dbReference>
<evidence type="ECO:0000313" key="4">
    <source>
        <dbReference type="Proteomes" id="UP000799118"/>
    </source>
</evidence>
<feature type="domain" description="NACHT" evidence="2">
    <location>
        <begin position="251"/>
        <end position="398"/>
    </location>
</feature>
<dbReference type="PANTHER" id="PTHR10039:SF17">
    <property type="entry name" value="FUNGAL STAND N-TERMINAL GOODBYE DOMAIN-CONTAINING PROTEIN-RELATED"/>
    <property type="match status" value="1"/>
</dbReference>
<protein>
    <recommendedName>
        <fullName evidence="2">NACHT domain-containing protein</fullName>
    </recommendedName>
</protein>
<dbReference type="InterPro" id="IPR015943">
    <property type="entry name" value="WD40/YVTN_repeat-like_dom_sf"/>
</dbReference>
<keyword evidence="4" id="KW-1185">Reference proteome</keyword>
<dbReference type="Pfam" id="PF24883">
    <property type="entry name" value="NPHP3_N"/>
    <property type="match status" value="1"/>
</dbReference>
<dbReference type="Gene3D" id="3.40.50.300">
    <property type="entry name" value="P-loop containing nucleotide triphosphate hydrolases"/>
    <property type="match status" value="1"/>
</dbReference>
<dbReference type="Proteomes" id="UP000799118">
    <property type="component" value="Unassembled WGS sequence"/>
</dbReference>
<dbReference type="InterPro" id="IPR056884">
    <property type="entry name" value="NPHP3-like_N"/>
</dbReference>
<dbReference type="InterPro" id="IPR011047">
    <property type="entry name" value="Quinoprotein_ADH-like_sf"/>
</dbReference>
<proteinExistence type="predicted"/>
<gene>
    <name evidence="3" type="ORF">BT96DRAFT_1000020</name>
</gene>
<dbReference type="PANTHER" id="PTHR10039">
    <property type="entry name" value="AMELOGENIN"/>
    <property type="match status" value="1"/>
</dbReference>
<accession>A0A6A4H551</accession>
<dbReference type="SUPFAM" id="SSF52540">
    <property type="entry name" value="P-loop containing nucleoside triphosphate hydrolases"/>
    <property type="match status" value="1"/>
</dbReference>